<dbReference type="InterPro" id="IPR036938">
    <property type="entry name" value="PAP2/HPO_sf"/>
</dbReference>
<accession>A0A941B1G1</accession>
<dbReference type="AlphaFoldDB" id="A0A941B1G1"/>
<dbReference type="PANTHER" id="PTHR34599">
    <property type="entry name" value="PEROXIDASE-RELATED"/>
    <property type="match status" value="1"/>
</dbReference>
<dbReference type="InterPro" id="IPR052559">
    <property type="entry name" value="V-haloperoxidase"/>
</dbReference>
<gene>
    <name evidence="2" type="ORF">J5837_16220</name>
</gene>
<dbReference type="RefSeq" id="WP_210537871.1">
    <property type="nucleotide sequence ID" value="NZ_JAGKTC010000004.1"/>
</dbReference>
<dbReference type="SUPFAM" id="SSF48317">
    <property type="entry name" value="Acid phosphatase/Vanadium-dependent haloperoxidase"/>
    <property type="match status" value="1"/>
</dbReference>
<sequence length="438" mass="46638">MKTSAILRQRTPLRHGLLAGALALALPAVASADAVTYWNKVANDNVAAVGGAPLQYRAFAMAQIAVHDALNAIEPRYATYTGLPPGNPYASREAAVAAAARGVLVALLPPVQDGIVEADYANYLGGLSCPADHATCIEDGAIVGEAAAQAILALRANDGSATPHLPYAEPVMAGMYQPTLPLPPNNAPYPQFGNWGNVTPFALANARQFAPGRSDFLNMASNQYTQDFNEVKVVGSAAVRQAAPNSEESLIARHFTLGPGANVNGITRSILAARGLDTAESGRLWENARLFALIGMAVNDGLTVVFNAKYRFKFWRPYTAIRNADIDGNPETEMDAGWQPYLTTPPYPDYPCGLPSVVSTSTSVLRDYFGTDAVPFDFGNPAGGFPMRHYDTLSQAANESAMARVYSGIHFRSGCFASVELGQQVGHFVYSTQLKPLP</sequence>
<proteinExistence type="predicted"/>
<protein>
    <submittedName>
        <fullName evidence="2">Vanadium-dependent haloperoxidase</fullName>
    </submittedName>
</protein>
<keyword evidence="3" id="KW-1185">Reference proteome</keyword>
<name>A0A941B1G1_9GAMM</name>
<comment type="caution">
    <text evidence="2">The sequence shown here is derived from an EMBL/GenBank/DDBJ whole genome shotgun (WGS) entry which is preliminary data.</text>
</comment>
<dbReference type="CDD" id="cd03398">
    <property type="entry name" value="PAP2_haloperoxidase"/>
    <property type="match status" value="1"/>
</dbReference>
<dbReference type="EMBL" id="JAGKTC010000004">
    <property type="protein sequence ID" value="MBP3985953.1"/>
    <property type="molecule type" value="Genomic_DNA"/>
</dbReference>
<dbReference type="PANTHER" id="PTHR34599:SF1">
    <property type="entry name" value="PHOSPHATIDIC ACID PHOSPHATASE TYPE 2_HALOPEROXIDASE DOMAIN-CONTAINING PROTEIN"/>
    <property type="match status" value="1"/>
</dbReference>
<organism evidence="2 3">
    <name type="scientific">Pseudoxanthomonas helianthi</name>
    <dbReference type="NCBI Taxonomy" id="1453541"/>
    <lineage>
        <taxon>Bacteria</taxon>
        <taxon>Pseudomonadati</taxon>
        <taxon>Pseudomonadota</taxon>
        <taxon>Gammaproteobacteria</taxon>
        <taxon>Lysobacterales</taxon>
        <taxon>Lysobacteraceae</taxon>
        <taxon>Pseudoxanthomonas</taxon>
    </lineage>
</organism>
<evidence type="ECO:0000313" key="3">
    <source>
        <dbReference type="Proteomes" id="UP000673447"/>
    </source>
</evidence>
<evidence type="ECO:0000256" key="1">
    <source>
        <dbReference type="SAM" id="SignalP"/>
    </source>
</evidence>
<evidence type="ECO:0000313" key="2">
    <source>
        <dbReference type="EMBL" id="MBP3985953.1"/>
    </source>
</evidence>
<dbReference type="Proteomes" id="UP000673447">
    <property type="component" value="Unassembled WGS sequence"/>
</dbReference>
<dbReference type="Gene3D" id="1.10.606.20">
    <property type="match status" value="1"/>
</dbReference>
<reference evidence="2" key="2">
    <citation type="submission" date="2021-03" db="EMBL/GenBank/DDBJ databases">
        <authorList>
            <person name="Cao W."/>
        </authorList>
    </citation>
    <scope>NUCLEOTIDE SEQUENCE</scope>
    <source>
        <strain evidence="2">110414</strain>
    </source>
</reference>
<keyword evidence="1" id="KW-0732">Signal</keyword>
<reference evidence="2" key="1">
    <citation type="journal article" date="2016" name="Int. J. Syst. Evol. Microbiol.">
        <title>Pseudoxanthomonas helianthi sp. nov., isolated from roots of Jerusalem artichoke (Helianthus tuberosus).</title>
        <authorList>
            <person name="Kittiwongwattana C."/>
            <person name="Thawai C."/>
        </authorList>
    </citation>
    <scope>NUCLEOTIDE SEQUENCE</scope>
    <source>
        <strain evidence="2">110414</strain>
    </source>
</reference>
<feature type="signal peptide" evidence="1">
    <location>
        <begin position="1"/>
        <end position="32"/>
    </location>
</feature>
<feature type="chain" id="PRO_5036793300" evidence="1">
    <location>
        <begin position="33"/>
        <end position="438"/>
    </location>
</feature>